<organism evidence="1 2">
    <name type="scientific">Pilimelia anulata</name>
    <dbReference type="NCBI Taxonomy" id="53371"/>
    <lineage>
        <taxon>Bacteria</taxon>
        <taxon>Bacillati</taxon>
        <taxon>Actinomycetota</taxon>
        <taxon>Actinomycetes</taxon>
        <taxon>Micromonosporales</taxon>
        <taxon>Micromonosporaceae</taxon>
        <taxon>Pilimelia</taxon>
    </lineage>
</organism>
<gene>
    <name evidence="1" type="ORF">GCM10010123_07410</name>
</gene>
<evidence type="ECO:0000313" key="1">
    <source>
        <dbReference type="EMBL" id="GGJ80050.1"/>
    </source>
</evidence>
<evidence type="ECO:0000313" key="2">
    <source>
        <dbReference type="Proteomes" id="UP000649739"/>
    </source>
</evidence>
<dbReference type="EMBL" id="BMQB01000001">
    <property type="protein sequence ID" value="GGJ80050.1"/>
    <property type="molecule type" value="Genomic_DNA"/>
</dbReference>
<dbReference type="Pfam" id="PF03995">
    <property type="entry name" value="Inhibitor_I36"/>
    <property type="match status" value="1"/>
</dbReference>
<reference evidence="1" key="2">
    <citation type="submission" date="2020-09" db="EMBL/GenBank/DDBJ databases">
        <authorList>
            <person name="Sun Q."/>
            <person name="Ohkuma M."/>
        </authorList>
    </citation>
    <scope>NUCLEOTIDE SEQUENCE</scope>
    <source>
        <strain evidence="1">JCM 3090</strain>
    </source>
</reference>
<sequence length="159" mass="17289">MDEPQTRPAGVPAAEKVLATFEGKRIDLSQGWGEARVCDVHSPRDIRCYRTPGEAADGRGTTGFVATGRAEPTAFEDCPKDWLCIWDTPNFNGRMAKVQDDTPVELDSLGLRNNVGSWANRQRDPGGLILTGNAIHDINPNDKVANGRQVGNKAEKVFG</sequence>
<proteinExistence type="predicted"/>
<reference evidence="1" key="1">
    <citation type="journal article" date="2014" name="Int. J. Syst. Evol. Microbiol.">
        <title>Complete genome sequence of Corynebacterium casei LMG S-19264T (=DSM 44701T), isolated from a smear-ripened cheese.</title>
        <authorList>
            <consortium name="US DOE Joint Genome Institute (JGI-PGF)"/>
            <person name="Walter F."/>
            <person name="Albersmeier A."/>
            <person name="Kalinowski J."/>
            <person name="Ruckert C."/>
        </authorList>
    </citation>
    <scope>NUCLEOTIDE SEQUENCE</scope>
    <source>
        <strain evidence="1">JCM 3090</strain>
    </source>
</reference>
<dbReference type="Proteomes" id="UP000649739">
    <property type="component" value="Unassembled WGS sequence"/>
</dbReference>
<dbReference type="RefSeq" id="WP_189168545.1">
    <property type="nucleotide sequence ID" value="NZ_BMQB01000001.1"/>
</dbReference>
<accession>A0A8J3F6G6</accession>
<keyword evidence="2" id="KW-1185">Reference proteome</keyword>
<name>A0A8J3F6G6_9ACTN</name>
<dbReference type="AlphaFoldDB" id="A0A8J3F6G6"/>
<protein>
    <submittedName>
        <fullName evidence="1">Uncharacterized protein</fullName>
    </submittedName>
</protein>
<comment type="caution">
    <text evidence="1">The sequence shown here is derived from an EMBL/GenBank/DDBJ whole genome shotgun (WGS) entry which is preliminary data.</text>
</comment>